<evidence type="ECO:0000313" key="7">
    <source>
        <dbReference type="RefSeq" id="XP_005108307.1"/>
    </source>
</evidence>
<organism evidence="6 8">
    <name type="scientific">Aplysia californica</name>
    <name type="common">California sea hare</name>
    <dbReference type="NCBI Taxonomy" id="6500"/>
    <lineage>
        <taxon>Eukaryota</taxon>
        <taxon>Metazoa</taxon>
        <taxon>Spiralia</taxon>
        <taxon>Lophotrochozoa</taxon>
        <taxon>Mollusca</taxon>
        <taxon>Gastropoda</taxon>
        <taxon>Heterobranchia</taxon>
        <taxon>Euthyneura</taxon>
        <taxon>Tectipleura</taxon>
        <taxon>Aplysiida</taxon>
        <taxon>Aplysioidea</taxon>
        <taxon>Aplysiidae</taxon>
        <taxon>Aplysia</taxon>
    </lineage>
</organism>
<evidence type="ECO:0000256" key="1">
    <source>
        <dbReference type="ARBA" id="ARBA00022692"/>
    </source>
</evidence>
<feature type="transmembrane region" description="Helical" evidence="5">
    <location>
        <begin position="124"/>
        <end position="146"/>
    </location>
</feature>
<dbReference type="RefSeq" id="XP_005108308.1">
    <property type="nucleotide sequence ID" value="XM_005108251.3"/>
</dbReference>
<protein>
    <submittedName>
        <fullName evidence="7 8">Uncharacterized protein LOC101852725</fullName>
    </submittedName>
</protein>
<dbReference type="PANTHER" id="PTHR23121:SF9">
    <property type="entry name" value="SODIUM-DEPENDENT GLUCOSE TRANSPORTER 1"/>
    <property type="match status" value="1"/>
</dbReference>
<evidence type="ECO:0000256" key="3">
    <source>
        <dbReference type="ARBA" id="ARBA00023136"/>
    </source>
</evidence>
<dbReference type="RefSeq" id="XP_005108307.1">
    <property type="nucleotide sequence ID" value="XM_005108250.3"/>
</dbReference>
<feature type="compositionally biased region" description="Low complexity" evidence="4">
    <location>
        <begin position="396"/>
        <end position="479"/>
    </location>
</feature>
<feature type="transmembrane region" description="Helical" evidence="5">
    <location>
        <begin position="70"/>
        <end position="93"/>
    </location>
</feature>
<feature type="transmembrane region" description="Helical" evidence="5">
    <location>
        <begin position="653"/>
        <end position="671"/>
    </location>
</feature>
<dbReference type="Pfam" id="PF07690">
    <property type="entry name" value="MFS_1"/>
    <property type="match status" value="1"/>
</dbReference>
<name>A0ABM0K440_APLCA</name>
<feature type="transmembrane region" description="Helical" evidence="5">
    <location>
        <begin position="100"/>
        <end position="118"/>
    </location>
</feature>
<keyword evidence="2 5" id="KW-1133">Transmembrane helix</keyword>
<feature type="transmembrane region" description="Helical" evidence="5">
    <location>
        <begin position="37"/>
        <end position="58"/>
    </location>
</feature>
<feature type="region of interest" description="Disordered" evidence="4">
    <location>
        <begin position="299"/>
        <end position="499"/>
    </location>
</feature>
<feature type="transmembrane region" description="Helical" evidence="5">
    <location>
        <begin position="158"/>
        <end position="177"/>
    </location>
</feature>
<gene>
    <name evidence="7 8" type="primary">LOC101852725</name>
</gene>
<evidence type="ECO:0000256" key="5">
    <source>
        <dbReference type="SAM" id="Phobius"/>
    </source>
</evidence>
<feature type="transmembrane region" description="Helical" evidence="5">
    <location>
        <begin position="711"/>
        <end position="732"/>
    </location>
</feature>
<dbReference type="PANTHER" id="PTHR23121">
    <property type="entry name" value="SODIUM-DEPENDENT GLUCOSE TRANSPORTER 1"/>
    <property type="match status" value="1"/>
</dbReference>
<evidence type="ECO:0000256" key="2">
    <source>
        <dbReference type="ARBA" id="ARBA00022989"/>
    </source>
</evidence>
<accession>A0ABM0K440</accession>
<feature type="transmembrane region" description="Helical" evidence="5">
    <location>
        <begin position="626"/>
        <end position="646"/>
    </location>
</feature>
<dbReference type="Gene3D" id="1.20.1250.20">
    <property type="entry name" value="MFS general substrate transporter like domains"/>
    <property type="match status" value="2"/>
</dbReference>
<sequence>MMEEEEETLFDQEGLLGNKEESTAENKQFKRKILKTAALSMAFFSLGICIAIPGSTIQDLGAHVKKRVSQVAFIFTARAFGYLIGSVVGGVLFDLFDQQVLLFFTLSATAVATTVVPWCSALLILSLMIAVHGVAIGVLDSGGNVFCIKIWGKRSPTYMQILHFAFGLGAFLAPLLARPFLNDQLLTYSNESVSGTRHPINTQLTALVGPDLGRDIRDVHQLERNAVPGLLVEKFLNSPTVHLEKRDAESNSSVPNVTSSSLVDDFNEIKLSSTAASPSTSPLPKKPSVINGEHLKKESADGAKENPQLQELKDNPIVVTPPKDPVTVTPPVLEEPSENITSSNLTNEASSSVNNTAVGDVEGEDSEDKESNKDSRGNQGETEENLSLDDDISAGTPTQLSASATTTTTTNTTAASTTTTTTAVPTTTTTTTAAPTTTTTTTSTMSTSTPPSTSTSPTTSTSTTSTSTPTTSSDTSRSSLGDDDTRKPPETVDLGLNTTSNNMTDNFGSDIASDLFHAMLDTVRNMSKIQFAYLIIGLLLLVNAGFFLFLYCKDKYNTTPLYSTSHEDLTRPPDSKCFVASILILLFCFFFVYVGMEVTFGGLITKFAHAYPKAMWTNADAVMLDAMFWGSIAAGRGISILLAHYFKAPCMMVMNMILTVLGSLILSFGIFATPILLWVGTMVLGLGMSSIFPTIISWADSYYPLTGKATAVFVAGSAFGEMIVPWLTGILYDRVDQMALMYMTLTLSVLLSMLFLALQVIACQKTKANPRRSHSGFMRLENSEDVADAIDMDLMETPMSSLRLRRPAENEVGSENQVKQNGAGHEVTEFTKLVELSD</sequence>
<dbReference type="InterPro" id="IPR011701">
    <property type="entry name" value="MFS"/>
</dbReference>
<feature type="transmembrane region" description="Helical" evidence="5">
    <location>
        <begin position="531"/>
        <end position="552"/>
    </location>
</feature>
<dbReference type="SUPFAM" id="SSF103473">
    <property type="entry name" value="MFS general substrate transporter"/>
    <property type="match status" value="2"/>
</dbReference>
<dbReference type="GeneID" id="101852725"/>
<proteinExistence type="predicted"/>
<reference evidence="7 8" key="1">
    <citation type="submission" date="2025-05" db="UniProtKB">
        <authorList>
            <consortium name="RefSeq"/>
        </authorList>
    </citation>
    <scope>IDENTIFICATION</scope>
</reference>
<feature type="compositionally biased region" description="Low complexity" evidence="4">
    <location>
        <begin position="318"/>
        <end position="332"/>
    </location>
</feature>
<feature type="transmembrane region" description="Helical" evidence="5">
    <location>
        <begin position="738"/>
        <end position="762"/>
    </location>
</feature>
<keyword evidence="3 5" id="KW-0472">Membrane</keyword>
<dbReference type="Proteomes" id="UP000694888">
    <property type="component" value="Unplaced"/>
</dbReference>
<keyword evidence="6" id="KW-1185">Reference proteome</keyword>
<dbReference type="InterPro" id="IPR036259">
    <property type="entry name" value="MFS_trans_sf"/>
</dbReference>
<evidence type="ECO:0000313" key="8">
    <source>
        <dbReference type="RefSeq" id="XP_005108308.1"/>
    </source>
</evidence>
<feature type="compositionally biased region" description="Polar residues" evidence="4">
    <location>
        <begin position="338"/>
        <end position="357"/>
    </location>
</feature>
<feature type="compositionally biased region" description="Acidic residues" evidence="4">
    <location>
        <begin position="381"/>
        <end position="392"/>
    </location>
</feature>
<feature type="transmembrane region" description="Helical" evidence="5">
    <location>
        <begin position="577"/>
        <end position="596"/>
    </location>
</feature>
<evidence type="ECO:0000313" key="6">
    <source>
        <dbReference type="Proteomes" id="UP000694888"/>
    </source>
</evidence>
<keyword evidence="1 5" id="KW-0812">Transmembrane</keyword>
<evidence type="ECO:0000256" key="4">
    <source>
        <dbReference type="SAM" id="MobiDB-lite"/>
    </source>
</evidence>
<feature type="transmembrane region" description="Helical" evidence="5">
    <location>
        <begin position="677"/>
        <end position="699"/>
    </location>
</feature>